<dbReference type="Gene3D" id="1.25.40.280">
    <property type="entry name" value="alix/aip1 like domains"/>
    <property type="match status" value="1"/>
</dbReference>
<dbReference type="PANTHER" id="PTHR23030">
    <property type="entry name" value="PCD6 INTERACTING PROTEIN-RELATED"/>
    <property type="match status" value="1"/>
</dbReference>
<organism evidence="3 4">
    <name type="scientific">Haemonchus contortus</name>
    <name type="common">Barber pole worm</name>
    <dbReference type="NCBI Taxonomy" id="6289"/>
    <lineage>
        <taxon>Eukaryota</taxon>
        <taxon>Metazoa</taxon>
        <taxon>Ecdysozoa</taxon>
        <taxon>Nematoda</taxon>
        <taxon>Chromadorea</taxon>
        <taxon>Rhabditida</taxon>
        <taxon>Rhabditina</taxon>
        <taxon>Rhabditomorpha</taxon>
        <taxon>Strongyloidea</taxon>
        <taxon>Trichostrongylidae</taxon>
        <taxon>Haemonchus</taxon>
    </lineage>
</organism>
<protein>
    <submittedName>
        <fullName evidence="4">BRO1 domain-containing protein</fullName>
    </submittedName>
</protein>
<evidence type="ECO:0000313" key="3">
    <source>
        <dbReference type="Proteomes" id="UP000025227"/>
    </source>
</evidence>
<dbReference type="GO" id="GO:0000281">
    <property type="term" value="P:mitotic cytokinesis"/>
    <property type="evidence" value="ECO:0007669"/>
    <property type="project" value="TreeGrafter"/>
</dbReference>
<dbReference type="OMA" id="HKANECI"/>
<dbReference type="InterPro" id="IPR038499">
    <property type="entry name" value="BRO1_sf"/>
</dbReference>
<dbReference type="SMART" id="SM01041">
    <property type="entry name" value="BRO1"/>
    <property type="match status" value="1"/>
</dbReference>
<name>A0A7I4YHM4_HAECO</name>
<evidence type="ECO:0000256" key="1">
    <source>
        <dbReference type="SAM" id="MobiDB-lite"/>
    </source>
</evidence>
<keyword evidence="3" id="KW-1185">Reference proteome</keyword>
<proteinExistence type="predicted"/>
<dbReference type="Proteomes" id="UP000025227">
    <property type="component" value="Unplaced"/>
</dbReference>
<accession>A0A7I4YHM4</accession>
<evidence type="ECO:0000313" key="4">
    <source>
        <dbReference type="WBParaSite" id="HCON_00094570-00001"/>
    </source>
</evidence>
<reference evidence="4" key="1">
    <citation type="submission" date="2020-12" db="UniProtKB">
        <authorList>
            <consortium name="WormBaseParasite"/>
        </authorList>
    </citation>
    <scope>IDENTIFICATION</scope>
    <source>
        <strain evidence="4">MHco3</strain>
    </source>
</reference>
<dbReference type="Gene3D" id="1.20.120.560">
    <property type="entry name" value="alix/aip1 in complex with the ypdl late domain"/>
    <property type="match status" value="1"/>
</dbReference>
<evidence type="ECO:0000259" key="2">
    <source>
        <dbReference type="PROSITE" id="PS51180"/>
    </source>
</evidence>
<dbReference type="OrthoDB" id="2141925at2759"/>
<dbReference type="Pfam" id="PF03097">
    <property type="entry name" value="BRO1"/>
    <property type="match status" value="1"/>
</dbReference>
<dbReference type="WBParaSite" id="HCON_00094570-00001">
    <property type="protein sequence ID" value="HCON_00094570-00001"/>
    <property type="gene ID" value="HCON_00094570"/>
</dbReference>
<dbReference type="InterPro" id="IPR025304">
    <property type="entry name" value="ALIX_V_dom"/>
</dbReference>
<feature type="domain" description="BRO1" evidence="2">
    <location>
        <begin position="41"/>
        <end position="430"/>
    </location>
</feature>
<feature type="region of interest" description="Disordered" evidence="1">
    <location>
        <begin position="819"/>
        <end position="849"/>
    </location>
</feature>
<dbReference type="Gene3D" id="1.20.140.50">
    <property type="entry name" value="alix/aip1 like domains"/>
    <property type="match status" value="1"/>
</dbReference>
<sequence length="849" mass="95922">MNGCEEKPRNRTLLARALRIGKDPQTLDSTTASTQYSNQYGFLAVPLKTTNEVDLVKPLTTFFSTLFKGSSPNVHVLKEAIESFNRLRSRACCQTTQNNQSLANSLAEYYDQLTVFERKLEHSTAQHLEGFKWNDAFETGKSFFGKTQNSIADTFLERAAVLFNYGAALSEAAASQTFLTDGETKTAAKLFQQSAGVFAHLRDLMQLSMPKGFTTDLVPSTLTALSSIMLAQAQESFYRKAYAEKMNPSALVKIAAQTGDLYSEASKLMDISKGYWKKDWLNVVSGKAFGFQAIAELHQAQVNWERHEVGERLSRLKHALELVEKMKRRLQPTCFREQISEIENAYKSSTSDNRLIYHEQIPDYFTLPALPRAVLAKLTPVEKPLCPTFKDVFAAVVPETTMAAMKKFEQMKAEQLQKLKNRLSEQTELMDCIVASLNAPDVIPEKVKRSSSEVKETGGAANMRRKLYDLTVSHKRNSDMLAEIDRVLVEENRSDIDLRRQLRSDRVRITSEELVGPFVQEISKHLGDLKEASEVDKVLQNRFDSNEKAIDMLSKSERELRSLIPVPPSQLSKKASETTSTLLKLLDRAKMIKHEREDIVKEILSKLASPIEAAEKAEMNDILNINDEDYITKHVGKSCQPLEELVNSSLEKQECLLRDIEKWSARFSFGNDSETSSQRRKMLRSLQLGYEAFKEIQQKLDDKIKFYNTQAAALRRLQVKVNDFAFARQTEKEELLRGRRIFESSRRGAEPSLLASAPSLQPQQFNPPPFYPAATFVQGAAYTNGMAPPPLLPAQPQYTYPQYPYYGVTQPTVQPAYDYSIQSATTTTTSSGPNPQNYPTYPAEPWNPN</sequence>
<dbReference type="InterPro" id="IPR004328">
    <property type="entry name" value="BRO1_dom"/>
</dbReference>
<dbReference type="Pfam" id="PF13949">
    <property type="entry name" value="ALIX_LYPXL_bnd"/>
    <property type="match status" value="1"/>
</dbReference>
<dbReference type="GO" id="GO:0005768">
    <property type="term" value="C:endosome"/>
    <property type="evidence" value="ECO:0007669"/>
    <property type="project" value="TreeGrafter"/>
</dbReference>
<dbReference type="PANTHER" id="PTHR23030:SF39">
    <property type="entry name" value="PROGRAMMED CELL DEATH 6-INTERACTING PROTEIN"/>
    <property type="match status" value="1"/>
</dbReference>
<dbReference type="PROSITE" id="PS51180">
    <property type="entry name" value="BRO1"/>
    <property type="match status" value="1"/>
</dbReference>
<dbReference type="AlphaFoldDB" id="A0A7I4YHM4"/>